<dbReference type="Proteomes" id="UP001152795">
    <property type="component" value="Unassembled WGS sequence"/>
</dbReference>
<sequence>MGTSHSQACNTIGKNIWEWCIDRHIWISAAYLPGKLNTTADAESRNFDVHLEWMLDNNILRESLKTLHFEPEIDLFASRLNNQFPRYAAYKPDPNAEIIDAFTMQWGSLKFYAFPLFSVIPLVLSKMCKEKAEGIVVIPDWPTQSWYPKAMQMLQRPPVHLKARKSLLHLPGLSYSGVNTARSALSTILGLEDGFKCGEHPLVCRFMKGVFELKPALPKYKEVWQFKGDEKLCVVEHLKEYLKRTQQLRGEHTQFFLSFIKPYHPVTKDSISRWVKSVLQQAGVDVTKYTAHSSRAATTSHTKRKGMSLQDIMKTAGWTSATTFEKFYHKPAETSKTFGQTVMSGD</sequence>
<dbReference type="GO" id="GO:0015074">
    <property type="term" value="P:DNA integration"/>
    <property type="evidence" value="ECO:0007669"/>
    <property type="project" value="InterPro"/>
</dbReference>
<dbReference type="GO" id="GO:0006310">
    <property type="term" value="P:DNA recombination"/>
    <property type="evidence" value="ECO:0007669"/>
    <property type="project" value="InterPro"/>
</dbReference>
<keyword evidence="2" id="KW-1185">Reference proteome</keyword>
<organism evidence="1 2">
    <name type="scientific">Paramuricea clavata</name>
    <name type="common">Red gorgonian</name>
    <name type="synonym">Violescent sea-whip</name>
    <dbReference type="NCBI Taxonomy" id="317549"/>
    <lineage>
        <taxon>Eukaryota</taxon>
        <taxon>Metazoa</taxon>
        <taxon>Cnidaria</taxon>
        <taxon>Anthozoa</taxon>
        <taxon>Octocorallia</taxon>
        <taxon>Malacalcyonacea</taxon>
        <taxon>Plexauridae</taxon>
        <taxon>Paramuricea</taxon>
    </lineage>
</organism>
<protein>
    <submittedName>
        <fullName evidence="1">Pol poly</fullName>
    </submittedName>
</protein>
<dbReference type="Gene3D" id="1.10.443.10">
    <property type="entry name" value="Intergrase catalytic core"/>
    <property type="match status" value="1"/>
</dbReference>
<evidence type="ECO:0000313" key="1">
    <source>
        <dbReference type="EMBL" id="CAB4040882.1"/>
    </source>
</evidence>
<proteinExistence type="predicted"/>
<dbReference type="GO" id="GO:0003677">
    <property type="term" value="F:DNA binding"/>
    <property type="evidence" value="ECO:0007669"/>
    <property type="project" value="InterPro"/>
</dbReference>
<dbReference type="PANTHER" id="PTHR35617:SF3">
    <property type="entry name" value="CORE-BINDING (CB) DOMAIN-CONTAINING PROTEIN"/>
    <property type="match status" value="1"/>
</dbReference>
<accession>A0A6S7LQI2</accession>
<dbReference type="AlphaFoldDB" id="A0A6S7LQI2"/>
<dbReference type="Pfam" id="PF00589">
    <property type="entry name" value="Phage_integrase"/>
    <property type="match status" value="1"/>
</dbReference>
<dbReference type="InterPro" id="IPR013762">
    <property type="entry name" value="Integrase-like_cat_sf"/>
</dbReference>
<dbReference type="OrthoDB" id="5989309at2759"/>
<gene>
    <name evidence="1" type="ORF">PACLA_8A032897</name>
</gene>
<dbReference type="SUPFAM" id="SSF56349">
    <property type="entry name" value="DNA breaking-rejoining enzymes"/>
    <property type="match status" value="1"/>
</dbReference>
<dbReference type="EMBL" id="CACRXK020027405">
    <property type="protein sequence ID" value="CAB4040882.1"/>
    <property type="molecule type" value="Genomic_DNA"/>
</dbReference>
<comment type="caution">
    <text evidence="1">The sequence shown here is derived from an EMBL/GenBank/DDBJ whole genome shotgun (WGS) entry which is preliminary data.</text>
</comment>
<evidence type="ECO:0000313" key="2">
    <source>
        <dbReference type="Proteomes" id="UP001152795"/>
    </source>
</evidence>
<dbReference type="InterPro" id="IPR002104">
    <property type="entry name" value="Integrase_catalytic"/>
</dbReference>
<dbReference type="PANTHER" id="PTHR35617">
    <property type="entry name" value="PHAGE_INTEGRASE DOMAIN-CONTAINING PROTEIN"/>
    <property type="match status" value="1"/>
</dbReference>
<reference evidence="1" key="1">
    <citation type="submission" date="2020-04" db="EMBL/GenBank/DDBJ databases">
        <authorList>
            <person name="Alioto T."/>
            <person name="Alioto T."/>
            <person name="Gomez Garrido J."/>
        </authorList>
    </citation>
    <scope>NUCLEOTIDE SEQUENCE</scope>
    <source>
        <strain evidence="1">A484AB</strain>
    </source>
</reference>
<name>A0A6S7LQI2_PARCT</name>
<dbReference type="InterPro" id="IPR011010">
    <property type="entry name" value="DNA_brk_join_enz"/>
</dbReference>